<organism evidence="1 2">
    <name type="scientific">Ovis ammon polii x Ovis aries</name>
    <dbReference type="NCBI Taxonomy" id="2918886"/>
    <lineage>
        <taxon>Eukaryota</taxon>
        <taxon>Metazoa</taxon>
        <taxon>Chordata</taxon>
        <taxon>Craniata</taxon>
        <taxon>Vertebrata</taxon>
        <taxon>Euteleostomi</taxon>
        <taxon>Mammalia</taxon>
        <taxon>Eutheria</taxon>
        <taxon>Laurasiatheria</taxon>
        <taxon>Artiodactyla</taxon>
        <taxon>Ruminantia</taxon>
        <taxon>Pecora</taxon>
        <taxon>Bovidae</taxon>
        <taxon>Caprinae</taxon>
        <taxon>Ovis</taxon>
    </lineage>
</organism>
<dbReference type="Proteomes" id="UP001057279">
    <property type="component" value="Linkage Group LG03"/>
</dbReference>
<gene>
    <name evidence="1" type="ORF">MJG53_004240</name>
</gene>
<dbReference type="EMBL" id="CM043028">
    <property type="protein sequence ID" value="KAI4586453.1"/>
    <property type="molecule type" value="Genomic_DNA"/>
</dbReference>
<sequence length="131" mass="13985">MGWAWGAAKLKAKSPTLSFRYGRPPDLSPPPIPASLCWASLRFTPSLRAFRALAPLGNLTRLGQDVTWVTHSETKAQGGDVTGLGGSVVFAMQLGPLGAGTWGPGRHSWTTPHFGHRQAALPRGPRAHLRA</sequence>
<protein>
    <submittedName>
        <fullName evidence="1">Uncharacterized protein</fullName>
    </submittedName>
</protein>
<accession>A0ACB9V9P4</accession>
<comment type="caution">
    <text evidence="1">The sequence shown here is derived from an EMBL/GenBank/DDBJ whole genome shotgun (WGS) entry which is preliminary data.</text>
</comment>
<name>A0ACB9V9P4_9CETA</name>
<evidence type="ECO:0000313" key="1">
    <source>
        <dbReference type="EMBL" id="KAI4586453.1"/>
    </source>
</evidence>
<proteinExistence type="predicted"/>
<evidence type="ECO:0000313" key="2">
    <source>
        <dbReference type="Proteomes" id="UP001057279"/>
    </source>
</evidence>
<keyword evidence="2" id="KW-1185">Reference proteome</keyword>
<reference evidence="1" key="1">
    <citation type="submission" date="2022-03" db="EMBL/GenBank/DDBJ databases">
        <title>Genomic analyses of argali, domestic sheep and their hybrids provide insights into chromosomal evolution, heterosis and genetic basis of agronomic traits.</title>
        <authorList>
            <person name="Li M."/>
        </authorList>
    </citation>
    <scope>NUCLEOTIDE SEQUENCE</scope>
    <source>
        <strain evidence="1">F1 hybrid</strain>
    </source>
</reference>